<protein>
    <submittedName>
        <fullName evidence="1">Pannexin-2</fullName>
    </submittedName>
</protein>
<keyword evidence="2" id="KW-1185">Reference proteome</keyword>
<accession>A0A4D9ENN6</accession>
<reference evidence="1 2" key="1">
    <citation type="submission" date="2019-04" db="EMBL/GenBank/DDBJ databases">
        <title>Draft genome of the big-headed turtle Platysternon megacephalum.</title>
        <authorList>
            <person name="Gong S."/>
        </authorList>
    </citation>
    <scope>NUCLEOTIDE SEQUENCE [LARGE SCALE GENOMIC DNA]</scope>
    <source>
        <strain evidence="1">DO16091913</strain>
        <tissue evidence="1">Muscle</tissue>
    </source>
</reference>
<comment type="caution">
    <text evidence="1">The sequence shown here is derived from an EMBL/GenBank/DDBJ whole genome shotgun (WGS) entry which is preliminary data.</text>
</comment>
<sequence>MDEDHPDISFHIYLLRSSLKLGTVQKAKQIGPRERTSGILSANGQTVLSKGSVRSNFFPMKSWLAHPHHHHINALETILNQSTYMPFVTVSTHVNGARYNKATGTC</sequence>
<name>A0A4D9ENN6_9SAUR</name>
<reference evidence="1 2" key="2">
    <citation type="submission" date="2019-04" db="EMBL/GenBank/DDBJ databases">
        <title>The genome sequence of big-headed turtle.</title>
        <authorList>
            <person name="Gong S."/>
        </authorList>
    </citation>
    <scope>NUCLEOTIDE SEQUENCE [LARGE SCALE GENOMIC DNA]</scope>
    <source>
        <strain evidence="1">DO16091913</strain>
        <tissue evidence="1">Muscle</tissue>
    </source>
</reference>
<proteinExistence type="predicted"/>
<evidence type="ECO:0000313" key="1">
    <source>
        <dbReference type="EMBL" id="TFK11936.1"/>
    </source>
</evidence>
<organism evidence="1 2">
    <name type="scientific">Platysternon megacephalum</name>
    <name type="common">big-headed turtle</name>
    <dbReference type="NCBI Taxonomy" id="55544"/>
    <lineage>
        <taxon>Eukaryota</taxon>
        <taxon>Metazoa</taxon>
        <taxon>Chordata</taxon>
        <taxon>Craniata</taxon>
        <taxon>Vertebrata</taxon>
        <taxon>Euteleostomi</taxon>
        <taxon>Archelosauria</taxon>
        <taxon>Testudinata</taxon>
        <taxon>Testudines</taxon>
        <taxon>Cryptodira</taxon>
        <taxon>Durocryptodira</taxon>
        <taxon>Testudinoidea</taxon>
        <taxon>Platysternidae</taxon>
        <taxon>Platysternon</taxon>
    </lineage>
</organism>
<evidence type="ECO:0000313" key="2">
    <source>
        <dbReference type="Proteomes" id="UP000297703"/>
    </source>
</evidence>
<dbReference type="EMBL" id="QXTE01000026">
    <property type="protein sequence ID" value="TFK11936.1"/>
    <property type="molecule type" value="Genomic_DNA"/>
</dbReference>
<gene>
    <name evidence="1" type="ORF">DR999_PMT04755</name>
</gene>
<dbReference type="Proteomes" id="UP000297703">
    <property type="component" value="Unassembled WGS sequence"/>
</dbReference>
<dbReference type="AlphaFoldDB" id="A0A4D9ENN6"/>